<dbReference type="Proteomes" id="UP001150907">
    <property type="component" value="Unassembled WGS sequence"/>
</dbReference>
<dbReference type="PANTHER" id="PTHR31642">
    <property type="entry name" value="TRICHOTHECENE 3-O-ACETYLTRANSFERASE"/>
    <property type="match status" value="1"/>
</dbReference>
<dbReference type="Gene3D" id="3.30.559.10">
    <property type="entry name" value="Chloramphenicol acetyltransferase-like domain"/>
    <property type="match status" value="2"/>
</dbReference>
<gene>
    <name evidence="2" type="ORF">H4R26_002088</name>
</gene>
<dbReference type="InterPro" id="IPR050317">
    <property type="entry name" value="Plant_Fungal_Acyltransferase"/>
</dbReference>
<accession>A0A9W8BKH6</accession>
<dbReference type="GO" id="GO:0044550">
    <property type="term" value="P:secondary metabolite biosynthetic process"/>
    <property type="evidence" value="ECO:0007669"/>
    <property type="project" value="TreeGrafter"/>
</dbReference>
<dbReference type="EMBL" id="JANBQF010000114">
    <property type="protein sequence ID" value="KAJ2005201.1"/>
    <property type="molecule type" value="Genomic_DNA"/>
</dbReference>
<sequence>MEDLFASIESSEVMLSAQDALFSFANHPLVHFYENTSNGGSHIGFMPSAVLQASLYTALKDFPLLLGHIKDGPGGLAKIVVDKHGLNLPEFVESESSIHYQSLKEAQFKWSTWPKGVATVGPTTAPNKHGAIKLLNVHIVRLHEDSGLILFCNIPHYILDGFGYYAFLSHWAAICRTFCRQEPPLTEQHCQPLYTFDRAIVDEGLQGQRCPLERPVIDMFTGSRITAKLLTLLSYSARTRLVSMCVNIDFGHAHLFRVSRESLAELRDQAKARIASSADISTYAVLAAFMCTSVCRAQNRSAREQIFFVRAAHAAAGAISSLFGTGQPQYTLVNMVHVHESLNLGSGRCYIGNPVILQPIRIPLDILSLDAGEESLAKVASQATLALGGITAPLVGEFVDFLNANPNAYARYAAYMAAATNVLTIIDERGYHTQSVDFGHGGPTWVSGIPWHIPNFVAFFASPARPGDVDVYVSHSPRVADALAKDAFFAKYARLLF</sequence>
<dbReference type="PANTHER" id="PTHR31642:SF310">
    <property type="entry name" value="FATTY ALCOHOL:CAFFEOYL-COA ACYLTRANSFERASE"/>
    <property type="match status" value="1"/>
</dbReference>
<evidence type="ECO:0000256" key="1">
    <source>
        <dbReference type="ARBA" id="ARBA00022679"/>
    </source>
</evidence>
<comment type="caution">
    <text evidence="2">The sequence shown here is derived from an EMBL/GenBank/DDBJ whole genome shotgun (WGS) entry which is preliminary data.</text>
</comment>
<keyword evidence="1" id="KW-0808">Transferase</keyword>
<proteinExistence type="predicted"/>
<name>A0A9W8BKH6_9FUNG</name>
<evidence type="ECO:0000313" key="3">
    <source>
        <dbReference type="Proteomes" id="UP001150907"/>
    </source>
</evidence>
<evidence type="ECO:0008006" key="4">
    <source>
        <dbReference type="Google" id="ProtNLM"/>
    </source>
</evidence>
<dbReference type="Pfam" id="PF02458">
    <property type="entry name" value="Transferase"/>
    <property type="match status" value="1"/>
</dbReference>
<evidence type="ECO:0000313" key="2">
    <source>
        <dbReference type="EMBL" id="KAJ2005201.1"/>
    </source>
</evidence>
<dbReference type="OrthoDB" id="1862401at2759"/>
<organism evidence="2 3">
    <name type="scientific">Coemansia thaxteri</name>
    <dbReference type="NCBI Taxonomy" id="2663907"/>
    <lineage>
        <taxon>Eukaryota</taxon>
        <taxon>Fungi</taxon>
        <taxon>Fungi incertae sedis</taxon>
        <taxon>Zoopagomycota</taxon>
        <taxon>Kickxellomycotina</taxon>
        <taxon>Kickxellomycetes</taxon>
        <taxon>Kickxellales</taxon>
        <taxon>Kickxellaceae</taxon>
        <taxon>Coemansia</taxon>
    </lineage>
</organism>
<reference evidence="2" key="1">
    <citation type="submission" date="2022-07" db="EMBL/GenBank/DDBJ databases">
        <title>Phylogenomic reconstructions and comparative analyses of Kickxellomycotina fungi.</title>
        <authorList>
            <person name="Reynolds N.K."/>
            <person name="Stajich J.E."/>
            <person name="Barry K."/>
            <person name="Grigoriev I.V."/>
            <person name="Crous P."/>
            <person name="Smith M.E."/>
        </authorList>
    </citation>
    <scope>NUCLEOTIDE SEQUENCE</scope>
    <source>
        <strain evidence="2">IMI 214461</strain>
    </source>
</reference>
<protein>
    <recommendedName>
        <fullName evidence="4">Acyltransferase</fullName>
    </recommendedName>
</protein>
<dbReference type="AlphaFoldDB" id="A0A9W8BKH6"/>
<dbReference type="GO" id="GO:0016747">
    <property type="term" value="F:acyltransferase activity, transferring groups other than amino-acyl groups"/>
    <property type="evidence" value="ECO:0007669"/>
    <property type="project" value="TreeGrafter"/>
</dbReference>
<dbReference type="InterPro" id="IPR023213">
    <property type="entry name" value="CAT-like_dom_sf"/>
</dbReference>
<keyword evidence="3" id="KW-1185">Reference proteome</keyword>